<sequence length="353" mass="39579">MIPLYKPYMPELPDLDNILHSGQLAAGKYTKDFEDILTNYFQHRSILATSTFNTAISVAISTLDLKYGDEVIASPMACLASTQPYATAGLRIRWADIDPETGTLSPESVRSRINSNTKAIIHNHFCGYPGYIDEINAVGKEYGIAVIDDGIECFGSRYKGRLIGNCGTDVTVFSFNPVRMLTTIDGGAVMFDNAELLKKATLVRDCGIDRSIFRDDLGEISSECDINVQGYSATLSNVNSYIGIQQFENLEKRIKTQRKNAKKWAERLKDYGDYKPLQSVNGEPNYWVYGILANNKRSCIKKFRECGFYASGVHINNNIYSIFGKEETLPGVKKFYDSFVALPCGWWVDEEMI</sequence>
<dbReference type="EMBL" id="FMWK01000019">
    <property type="protein sequence ID" value="SCZ81216.1"/>
    <property type="molecule type" value="Genomic_DNA"/>
</dbReference>
<comment type="similarity">
    <text evidence="1">Belongs to the DegT/DnrJ/EryC1 family.</text>
</comment>
<gene>
    <name evidence="2" type="ORF">SAMN02910350_02695</name>
</gene>
<evidence type="ECO:0000313" key="3">
    <source>
        <dbReference type="Proteomes" id="UP000199428"/>
    </source>
</evidence>
<name>A0A1G5S4G6_PSEXY</name>
<organism evidence="2 3">
    <name type="scientific">Pseudobutyrivibrio xylanivorans</name>
    <dbReference type="NCBI Taxonomy" id="185007"/>
    <lineage>
        <taxon>Bacteria</taxon>
        <taxon>Bacillati</taxon>
        <taxon>Bacillota</taxon>
        <taxon>Clostridia</taxon>
        <taxon>Lachnospirales</taxon>
        <taxon>Lachnospiraceae</taxon>
        <taxon>Pseudobutyrivibrio</taxon>
    </lineage>
</organism>
<dbReference type="PANTHER" id="PTHR30244:SF34">
    <property type="entry name" value="DTDP-4-AMINO-4,6-DIDEOXYGALACTOSE TRANSAMINASE"/>
    <property type="match status" value="1"/>
</dbReference>
<dbReference type="AlphaFoldDB" id="A0A1G5S4G6"/>
<dbReference type="Pfam" id="PF01041">
    <property type="entry name" value="DegT_DnrJ_EryC1"/>
    <property type="match status" value="1"/>
</dbReference>
<dbReference type="SUPFAM" id="SSF53383">
    <property type="entry name" value="PLP-dependent transferases"/>
    <property type="match status" value="1"/>
</dbReference>
<keyword evidence="1" id="KW-0663">Pyridoxal phosphate</keyword>
<proteinExistence type="inferred from homology"/>
<reference evidence="2 3" key="1">
    <citation type="submission" date="2016-10" db="EMBL/GenBank/DDBJ databases">
        <authorList>
            <person name="de Groot N.N."/>
        </authorList>
    </citation>
    <scope>NUCLEOTIDE SEQUENCE [LARGE SCALE GENOMIC DNA]</scope>
    <source>
        <strain evidence="2 3">DSM 10317</strain>
    </source>
</reference>
<dbReference type="InterPro" id="IPR015422">
    <property type="entry name" value="PyrdxlP-dep_Trfase_small"/>
</dbReference>
<protein>
    <submittedName>
        <fullName evidence="2">dTDP-4-amino-4,6-dideoxygalactose transaminase</fullName>
    </submittedName>
</protein>
<accession>A0A1G5S4G6</accession>
<dbReference type="GO" id="GO:0030170">
    <property type="term" value="F:pyridoxal phosphate binding"/>
    <property type="evidence" value="ECO:0007669"/>
    <property type="project" value="TreeGrafter"/>
</dbReference>
<dbReference type="InterPro" id="IPR000653">
    <property type="entry name" value="DegT/StrS_aminotransferase"/>
</dbReference>
<dbReference type="GO" id="GO:0008483">
    <property type="term" value="F:transaminase activity"/>
    <property type="evidence" value="ECO:0007669"/>
    <property type="project" value="TreeGrafter"/>
</dbReference>
<dbReference type="InterPro" id="IPR015421">
    <property type="entry name" value="PyrdxlP-dep_Trfase_major"/>
</dbReference>
<dbReference type="InterPro" id="IPR015424">
    <property type="entry name" value="PyrdxlP-dep_Trfase"/>
</dbReference>
<dbReference type="PANTHER" id="PTHR30244">
    <property type="entry name" value="TRANSAMINASE"/>
    <property type="match status" value="1"/>
</dbReference>
<evidence type="ECO:0000256" key="1">
    <source>
        <dbReference type="RuleBase" id="RU004508"/>
    </source>
</evidence>
<dbReference type="Gene3D" id="3.90.1150.10">
    <property type="entry name" value="Aspartate Aminotransferase, domain 1"/>
    <property type="match status" value="1"/>
</dbReference>
<dbReference type="Gene3D" id="3.40.640.10">
    <property type="entry name" value="Type I PLP-dependent aspartate aminotransferase-like (Major domain)"/>
    <property type="match status" value="1"/>
</dbReference>
<dbReference type="Proteomes" id="UP000199428">
    <property type="component" value="Unassembled WGS sequence"/>
</dbReference>
<evidence type="ECO:0000313" key="2">
    <source>
        <dbReference type="EMBL" id="SCZ81216.1"/>
    </source>
</evidence>
<dbReference type="GO" id="GO:0000271">
    <property type="term" value="P:polysaccharide biosynthetic process"/>
    <property type="evidence" value="ECO:0007669"/>
    <property type="project" value="TreeGrafter"/>
</dbReference>